<reference evidence="21" key="2">
    <citation type="submission" date="2011-01" db="EMBL/GenBank/DDBJ databases">
        <authorList>
            <person name="Zhao B.P."/>
            <person name="Ren Z.A."/>
            <person name="Li C.D."/>
        </authorList>
    </citation>
    <scope>NUCLEOTIDE SEQUENCE</scope>
    <source>
        <strain evidence="21">BPK282A1</strain>
    </source>
</reference>
<dbReference type="RefSeq" id="XP_003862159.1">
    <property type="nucleotide sequence ID" value="XM_003862111.1"/>
</dbReference>
<keyword evidence="12 18" id="KW-0482">Metalloprotease</keyword>
<keyword evidence="15" id="KW-1015">Disulfide bond</keyword>
<dbReference type="GO" id="GO:0005737">
    <property type="term" value="C:cytoplasm"/>
    <property type="evidence" value="ECO:0007669"/>
    <property type="project" value="TreeGrafter"/>
</dbReference>
<comment type="catalytic activity">
    <reaction evidence="1 19">
        <text>Preference for hydrophobic residues at P1 and P1' and basic residues at P2' and P3'. A model nonapeptide is cleaved at -Ala-Tyr-|-Leu-Lys-Lys-.</text>
        <dbReference type="EC" id="3.4.24.36"/>
    </reaction>
</comment>
<reference evidence="21 23" key="1">
    <citation type="journal article" date="2011" name="Genome Res.">
        <title>Whole genome sequencing of multiple Leishmania donovani clinical isolates provides insights into population structure and mechanisms of drug resistance.</title>
        <authorList>
            <person name="Downing T."/>
            <person name="Imamura H."/>
            <person name="Decuypere S."/>
            <person name="Clark T.G."/>
            <person name="Coombs G.H."/>
            <person name="Cotton J.A."/>
            <person name="Hilley J.D."/>
            <person name="de Doncker S."/>
            <person name="Maes I."/>
            <person name="Mottram J.C."/>
            <person name="Quail M.A."/>
            <person name="Rijal S."/>
            <person name="Sanders M."/>
            <person name="Schonian G."/>
            <person name="Stark O."/>
            <person name="Sundar S."/>
            <person name="Vanaerschot M."/>
            <person name="Hertz-Fowler C."/>
            <person name="Dujardin J.C."/>
            <person name="Berriman M."/>
        </authorList>
    </citation>
    <scope>NUCLEOTIDE SEQUENCE [LARGE SCALE GENOMIC DNA]</scope>
    <source>
        <strain evidence="21 23">BPK282A1</strain>
    </source>
</reference>
<dbReference type="PANTHER" id="PTHR10942:SF0">
    <property type="entry name" value="LEISHMANOLYSIN-LIKE PEPTIDASE"/>
    <property type="match status" value="1"/>
</dbReference>
<evidence type="ECO:0000256" key="17">
    <source>
        <dbReference type="PIRSR" id="PIRSR601577-1"/>
    </source>
</evidence>
<dbReference type="Gene3D" id="2.30.34.10">
    <property type="entry name" value="Leishmanolysin domain 4"/>
    <property type="match status" value="1"/>
</dbReference>
<evidence type="ECO:0000256" key="12">
    <source>
        <dbReference type="ARBA" id="ARBA00023049"/>
    </source>
</evidence>
<organism evidence="20 24">
    <name type="scientific">Leishmania donovani</name>
    <dbReference type="NCBI Taxonomy" id="5661"/>
    <lineage>
        <taxon>Eukaryota</taxon>
        <taxon>Discoba</taxon>
        <taxon>Euglenozoa</taxon>
        <taxon>Kinetoplastea</taxon>
        <taxon>Metakinetoplastina</taxon>
        <taxon>Trypanosomatida</taxon>
        <taxon>Trypanosomatidae</taxon>
        <taxon>Leishmaniinae</taxon>
        <taxon>Leishmania</taxon>
    </lineage>
</organism>
<dbReference type="Gene3D" id="3.90.132.10">
    <property type="entry name" value="Leishmanolysin , domain 2"/>
    <property type="match status" value="1"/>
</dbReference>
<dbReference type="SMR" id="A0A3S7X192"/>
<keyword evidence="24" id="KW-1185">Reference proteome</keyword>
<dbReference type="GO" id="GO:0007155">
    <property type="term" value="P:cell adhesion"/>
    <property type="evidence" value="ECO:0007669"/>
    <property type="project" value="UniProtKB-KW"/>
</dbReference>
<feature type="chain" id="PRO_5044516129" description="Leishmanolysin" evidence="19">
    <location>
        <begin position="24"/>
        <end position="566"/>
    </location>
</feature>
<keyword evidence="6 19" id="KW-0645">Protease</keyword>
<feature type="binding site" evidence="18">
    <location>
        <position position="237"/>
    </location>
    <ligand>
        <name>Zn(2+)</name>
        <dbReference type="ChEBI" id="CHEBI:29105"/>
        <note>catalytic</note>
    </ligand>
</feature>
<evidence type="ECO:0000313" key="22">
    <source>
        <dbReference type="EMBL" id="TPP54208.1"/>
    </source>
</evidence>
<comment type="cofactor">
    <cofactor evidence="18 19">
        <name>Zn(2+)</name>
        <dbReference type="ChEBI" id="CHEBI:29105"/>
    </cofactor>
    <text evidence="18 19">Binds 1 zinc ion per subunit.</text>
</comment>
<evidence type="ECO:0000256" key="13">
    <source>
        <dbReference type="ARBA" id="ARBA00023136"/>
    </source>
</evidence>
<evidence type="ECO:0000313" key="23">
    <source>
        <dbReference type="Proteomes" id="UP000008980"/>
    </source>
</evidence>
<dbReference type="VEuPathDB" id="TriTrypDB:LdCL_280010700"/>
<reference evidence="20 24" key="4">
    <citation type="journal article" date="2018" name="Sci. Rep.">
        <title>A complete Leishmania donovani reference genome identifies novel genetic variations associated with virulence.</title>
        <authorList>
            <person name="Lypaczewski P."/>
            <person name="Hoshizaki J."/>
            <person name="Zhang W.-W."/>
            <person name="McCall L.-I."/>
            <person name="Torcivia-Rodriguez J."/>
            <person name="Simonyan V."/>
            <person name="Kaur A."/>
            <person name="Dewar K."/>
            <person name="Matlashewski G."/>
        </authorList>
    </citation>
    <scope>NUCLEOTIDE SEQUENCE [LARGE SCALE GENOMIC DNA]</scope>
    <source>
        <strain evidence="20 24">LdCL</strain>
    </source>
</reference>
<evidence type="ECO:0000256" key="14">
    <source>
        <dbReference type="ARBA" id="ARBA00023145"/>
    </source>
</evidence>
<keyword evidence="14" id="KW-0865">Zymogen</keyword>
<evidence type="ECO:0000256" key="11">
    <source>
        <dbReference type="ARBA" id="ARBA00022889"/>
    </source>
</evidence>
<dbReference type="Proteomes" id="UP000274082">
    <property type="component" value="Chromosome 28"/>
</dbReference>
<evidence type="ECO:0000256" key="10">
    <source>
        <dbReference type="ARBA" id="ARBA00022833"/>
    </source>
</evidence>
<dbReference type="OMA" id="DSEEPRC"/>
<name>A0A3S7X192_LEIDO</name>
<dbReference type="GO" id="GO:0004222">
    <property type="term" value="F:metalloendopeptidase activity"/>
    <property type="evidence" value="ECO:0007669"/>
    <property type="project" value="UniProtKB-UniRule"/>
</dbReference>
<dbReference type="GO" id="GO:0006508">
    <property type="term" value="P:proteolysis"/>
    <property type="evidence" value="ECO:0007669"/>
    <property type="project" value="UniProtKB-KW"/>
</dbReference>
<dbReference type="Proteomes" id="UP000318447">
    <property type="component" value="Unassembled WGS sequence"/>
</dbReference>
<dbReference type="GO" id="GO:0016020">
    <property type="term" value="C:membrane"/>
    <property type="evidence" value="ECO:0007669"/>
    <property type="project" value="UniProtKB-SubCell"/>
</dbReference>
<feature type="signal peptide" evidence="19">
    <location>
        <begin position="1"/>
        <end position="23"/>
    </location>
</feature>
<dbReference type="KEGG" id="ldo:LDBPK_280600"/>
<dbReference type="FunFam" id="3.90.132.10:FF:000001">
    <property type="entry name" value="leishmanolysin-like peptidase isoform X2"/>
    <property type="match status" value="1"/>
</dbReference>
<evidence type="ECO:0000313" key="24">
    <source>
        <dbReference type="Proteomes" id="UP000274082"/>
    </source>
</evidence>
<feature type="binding site" evidence="18">
    <location>
        <position position="233"/>
    </location>
    <ligand>
        <name>Zn(2+)</name>
        <dbReference type="ChEBI" id="CHEBI:29105"/>
        <note>catalytic</note>
    </ligand>
</feature>
<reference evidence="23" key="3">
    <citation type="submission" date="2011-02" db="EMBL/GenBank/DDBJ databases">
        <title>Whole genome sequencing of Leishmania donovani clinical lines reveals dynamic variation related to drug resistance.</title>
        <authorList>
            <person name="Downing T."/>
            <person name="Imamura H."/>
            <person name="Sanders M."/>
            <person name="Decuypere S."/>
            <person name="Hertz-Fowler C."/>
            <person name="Clark T.G."/>
            <person name="Rijal S."/>
            <person name="Sundar S."/>
            <person name="Quail M.A."/>
            <person name="De Doncker S."/>
            <person name="Maes I."/>
            <person name="Vanaerschot M."/>
            <person name="Stark O."/>
            <person name="Schonian G."/>
            <person name="Dujardin J.C."/>
            <person name="Berriman M."/>
        </authorList>
    </citation>
    <scope>NUCLEOTIDE SEQUENCE [LARGE SCALE GENOMIC DNA]</scope>
    <source>
        <strain evidence="23">BPK282A1</strain>
    </source>
</reference>
<evidence type="ECO:0000256" key="15">
    <source>
        <dbReference type="ARBA" id="ARBA00023157"/>
    </source>
</evidence>
<evidence type="ECO:0000256" key="2">
    <source>
        <dbReference type="ARBA" id="ARBA00003364"/>
    </source>
</evidence>
<keyword evidence="16" id="KW-0325">Glycoprotein</keyword>
<accession>A0A3S7X192</accession>
<dbReference type="EC" id="3.4.24.36" evidence="5 19"/>
<evidence type="ECO:0000313" key="20">
    <source>
        <dbReference type="EMBL" id="AYU80211.1"/>
    </source>
</evidence>
<comment type="function">
    <text evidence="2">Has an integral role during the infection of macrophages in the mammalian host.</text>
</comment>
<dbReference type="SUPFAM" id="SSF55486">
    <property type="entry name" value="Metalloproteases ('zincins'), catalytic domain"/>
    <property type="match status" value="1"/>
</dbReference>
<dbReference type="Gene3D" id="3.10.170.20">
    <property type="match status" value="1"/>
</dbReference>
<gene>
    <name evidence="22" type="ORF">CGC21_21835</name>
    <name evidence="21" type="ORF">LDBPK_280600</name>
    <name evidence="20" type="ORF">LdCL_280010700</name>
</gene>
<dbReference type="EMBL" id="FR799615">
    <property type="protein sequence ID" value="CBZ35465.1"/>
    <property type="molecule type" value="Genomic_DNA"/>
</dbReference>
<keyword evidence="8 19" id="KW-0732">Signal</keyword>
<keyword evidence="7 18" id="KW-0479">Metal-binding</keyword>
<keyword evidence="13" id="KW-0472">Membrane</keyword>
<dbReference type="Proteomes" id="UP000008980">
    <property type="component" value="Chromosome 28"/>
</dbReference>
<evidence type="ECO:0000256" key="3">
    <source>
        <dbReference type="ARBA" id="ARBA00004370"/>
    </source>
</evidence>
<dbReference type="GO" id="GO:0046872">
    <property type="term" value="F:metal ion binding"/>
    <property type="evidence" value="ECO:0007669"/>
    <property type="project" value="UniProtKB-KW"/>
</dbReference>
<accession>E9BK98</accession>
<dbReference type="GeneID" id="13386895"/>
<dbReference type="EMBL" id="CP029527">
    <property type="protein sequence ID" value="AYU80211.1"/>
    <property type="molecule type" value="Genomic_DNA"/>
</dbReference>
<sequence length="566" mass="60627">MRRTLLGIAVTFALVCCVVGAGAAQGDPERADSEEPRCGFDELEARMIGTRVSVISRVEPPTGELAVAAAATGAWQPIRIAVFTEDISNSSQHCTASGQSRPTFRGGRVTCSAADVLTREKKRVLLELLIPSAVQLHQERLNVQRENGNIVVSPFIKKHSICGQFSIPEEHMKTGVPDADFVLYMSAAPTSGSVIAWAVKCQSFDNGRSSVGVATISPKYITAEPKTVRVVAHEVLHALGFTRSVFKQQNMLVMASFRGKSPSPVIRSANVVAQAQLHYGCKTQASMELEDEGGKGTVSSHWKRRSAKDELMAGFSGVGVYSALTIAAMEDTGYYQGNYAKAEPMAYGHEVGCKLSSERCVIKSTSQIPAMFCDAPDAPWSCTSDRRGIGRCILTSYNSNLPTYFQYFGDPRLGGPDPLMDFCPFVRAADDTMCAAKTNALKGSVYGVMSRCVDTPAGFSIDDSAVQQHGICAEVQCGSSAYGVKINGASAFRDCPPGSTYNLSTLSPSFSKGHLVCPSYESVCAININASLYEEYSRLLTDHSVTGARTSVTAVVAVLLVVLFMG</sequence>
<evidence type="ECO:0000256" key="4">
    <source>
        <dbReference type="ARBA" id="ARBA00005860"/>
    </source>
</evidence>
<dbReference type="Pfam" id="PF01457">
    <property type="entry name" value="Peptidase_M8"/>
    <property type="match status" value="1"/>
</dbReference>
<keyword evidence="11" id="KW-0130">Cell adhesion</keyword>
<dbReference type="VEuPathDB" id="TriTrypDB:LdBPK_280600.1"/>
<protein>
    <recommendedName>
        <fullName evidence="5 19">Leishmanolysin</fullName>
        <ecNumber evidence="5 19">3.4.24.36</ecNumber>
    </recommendedName>
</protein>
<reference evidence="25" key="6">
    <citation type="submission" date="2019-02" db="EMBL/GenBank/DDBJ databases">
        <title>FDA dAtabase for Regulatory Grade micrObial Sequences (FDA-ARGOS): Supporting development and validation of Infectious Disease Dx tests.</title>
        <authorList>
            <person name="Duncan R."/>
            <person name="Fisher C."/>
            <person name="Tallon L."/>
            <person name="Sadzewicz L."/>
            <person name="Sengamalay N."/>
            <person name="Ott S."/>
            <person name="Godinez A."/>
            <person name="Nagaraj S."/>
            <person name="Vavikolanu K."/>
            <person name="Nadendla S."/>
            <person name="Aluvathingal J."/>
            <person name="Sichtig H."/>
        </authorList>
    </citation>
    <scope>NUCLEOTIDE SEQUENCE [LARGE SCALE GENOMIC DNA]</scope>
    <source>
        <strain evidence="25">FDAARGOS_361</strain>
    </source>
</reference>
<dbReference type="EMBL" id="RHLC01000012">
    <property type="protein sequence ID" value="TPP54208.1"/>
    <property type="molecule type" value="Genomic_DNA"/>
</dbReference>
<keyword evidence="9 19" id="KW-0378">Hydrolase</keyword>
<keyword evidence="10 18" id="KW-0862">Zinc</keyword>
<dbReference type="VEuPathDB" id="TriTrypDB:LDHU3_28.0770"/>
<evidence type="ECO:0000256" key="9">
    <source>
        <dbReference type="ARBA" id="ARBA00022801"/>
    </source>
</evidence>
<evidence type="ECO:0000256" key="16">
    <source>
        <dbReference type="ARBA" id="ARBA00023180"/>
    </source>
</evidence>
<reference evidence="22" key="5">
    <citation type="submission" date="2019-02" db="EMBL/GenBank/DDBJ databases">
        <title>FDA dAtabase for Regulatory Grade micrObial Sequences (FDA-ARGOS): Supporting development and validation of Infectious Disease Dx tests.</title>
        <authorList>
            <person name="Duncan R."/>
            <person name="Fisher C."/>
            <person name="Tallon L.J."/>
            <person name="Sadzewicz L."/>
            <person name="Sengamalay N."/>
            <person name="Ott S."/>
            <person name="Godinez A."/>
            <person name="Nagaraj S."/>
            <person name="Nadendla S."/>
            <person name="Sichtig H."/>
        </authorList>
    </citation>
    <scope>NUCLEOTIDE SEQUENCE</scope>
    <source>
        <strain evidence="22">FDAARGOS_361</strain>
    </source>
</reference>
<comment type="subcellular location">
    <subcellularLocation>
        <location evidence="3">Membrane</location>
    </subcellularLocation>
</comment>
<evidence type="ECO:0000256" key="19">
    <source>
        <dbReference type="RuleBase" id="RU366077"/>
    </source>
</evidence>
<dbReference type="Gene3D" id="2.10.55.10">
    <property type="entry name" value="Leishmanolysin domain 3"/>
    <property type="match status" value="1"/>
</dbReference>
<feature type="binding site" evidence="18">
    <location>
        <position position="301"/>
    </location>
    <ligand>
        <name>Zn(2+)</name>
        <dbReference type="ChEBI" id="CHEBI:29105"/>
        <note>catalytic</note>
    </ligand>
</feature>
<feature type="active site" evidence="17">
    <location>
        <position position="234"/>
    </location>
</feature>
<evidence type="ECO:0000256" key="1">
    <source>
        <dbReference type="ARBA" id="ARBA00001249"/>
    </source>
</evidence>
<dbReference type="PANTHER" id="PTHR10942">
    <property type="entry name" value="LEISHMANOLYSIN-LIKE PEPTIDASE"/>
    <property type="match status" value="1"/>
</dbReference>
<proteinExistence type="inferred from homology"/>
<dbReference type="FunFam" id="3.10.170.20:FF:000005">
    <property type="entry name" value="MSP-A1 surface protease homolog"/>
    <property type="match status" value="1"/>
</dbReference>
<evidence type="ECO:0000256" key="8">
    <source>
        <dbReference type="ARBA" id="ARBA00022729"/>
    </source>
</evidence>
<evidence type="ECO:0000313" key="25">
    <source>
        <dbReference type="Proteomes" id="UP000318447"/>
    </source>
</evidence>
<dbReference type="PRINTS" id="PR00782">
    <property type="entry name" value="LSHMANOLYSIN"/>
</dbReference>
<comment type="similarity">
    <text evidence="4 19">Belongs to the peptidase M8 family.</text>
</comment>
<evidence type="ECO:0000313" key="21">
    <source>
        <dbReference type="EMBL" id="CBZ35465.1"/>
    </source>
</evidence>
<evidence type="ECO:0000256" key="18">
    <source>
        <dbReference type="PIRSR" id="PIRSR601577-2"/>
    </source>
</evidence>
<evidence type="ECO:0000256" key="6">
    <source>
        <dbReference type="ARBA" id="ARBA00022670"/>
    </source>
</evidence>
<dbReference type="OrthoDB" id="262619at2759"/>
<evidence type="ECO:0000256" key="7">
    <source>
        <dbReference type="ARBA" id="ARBA00022723"/>
    </source>
</evidence>
<dbReference type="InterPro" id="IPR001577">
    <property type="entry name" value="Peptidase_M8"/>
</dbReference>
<evidence type="ECO:0000256" key="5">
    <source>
        <dbReference type="ARBA" id="ARBA00012397"/>
    </source>
</evidence>
<dbReference type="AlphaFoldDB" id="A0A3S7X192"/>